<evidence type="ECO:0000256" key="5">
    <source>
        <dbReference type="ARBA" id="ARBA00023125"/>
    </source>
</evidence>
<reference evidence="10" key="1">
    <citation type="submission" date="2025-08" db="UniProtKB">
        <authorList>
            <consortium name="Ensembl"/>
        </authorList>
    </citation>
    <scope>IDENTIFICATION</scope>
</reference>
<comment type="subcellular location">
    <subcellularLocation>
        <location evidence="1">Nucleus</location>
    </subcellularLocation>
</comment>
<dbReference type="FunFam" id="1.10.10.10:FF:000065">
    <property type="entry name" value="Interferon regulatory factor"/>
    <property type="match status" value="1"/>
</dbReference>
<evidence type="ECO:0000256" key="8">
    <source>
        <dbReference type="ARBA" id="ARBA00023242"/>
    </source>
</evidence>
<evidence type="ECO:0000256" key="4">
    <source>
        <dbReference type="ARBA" id="ARBA00023015"/>
    </source>
</evidence>
<keyword evidence="6" id="KW-0010">Activator</keyword>
<evidence type="ECO:0000313" key="11">
    <source>
        <dbReference type="Proteomes" id="UP000694393"/>
    </source>
</evidence>
<keyword evidence="8" id="KW-0539">Nucleus</keyword>
<organism evidence="10 11">
    <name type="scientific">Pelusios castaneus</name>
    <name type="common">West African mud turtle</name>
    <dbReference type="NCBI Taxonomy" id="367368"/>
    <lineage>
        <taxon>Eukaryota</taxon>
        <taxon>Metazoa</taxon>
        <taxon>Chordata</taxon>
        <taxon>Craniata</taxon>
        <taxon>Vertebrata</taxon>
        <taxon>Euteleostomi</taxon>
        <taxon>Archelosauria</taxon>
        <taxon>Testudinata</taxon>
        <taxon>Testudines</taxon>
        <taxon>Pleurodira</taxon>
        <taxon>Pelomedusidae</taxon>
        <taxon>Pelusios</taxon>
    </lineage>
</organism>
<evidence type="ECO:0000313" key="10">
    <source>
        <dbReference type="Ensembl" id="ENSPCEP00000002955.1"/>
    </source>
</evidence>
<keyword evidence="11" id="KW-1185">Reference proteome</keyword>
<dbReference type="PANTHER" id="PTHR11949">
    <property type="entry name" value="INTERFERON REGULATORY FACTOR"/>
    <property type="match status" value="1"/>
</dbReference>
<evidence type="ECO:0000259" key="9">
    <source>
        <dbReference type="PROSITE" id="PS51507"/>
    </source>
</evidence>
<dbReference type="CDD" id="cd00103">
    <property type="entry name" value="IRF"/>
    <property type="match status" value="1"/>
</dbReference>
<dbReference type="PROSITE" id="PS51507">
    <property type="entry name" value="IRF_2"/>
    <property type="match status" value="1"/>
</dbReference>
<dbReference type="InterPro" id="IPR001346">
    <property type="entry name" value="Interferon_reg_fact_DNA-bd_dom"/>
</dbReference>
<keyword evidence="2" id="KW-1017">Isopeptide bond</keyword>
<dbReference type="InterPro" id="IPR019817">
    <property type="entry name" value="Interferon_reg_fac_CS"/>
</dbReference>
<sequence length="153" mass="17859">MPVTKLRMRPWLENQINSGQISGLQWINKKRMIFQVPWKHAAKQEWNIERDACLFQKWAIHTGKYRIGKPDPVTWKTNFCCAIYSLPDIVQLKDTSFNTGCAVRVYKMLSPILKLKKKQGLSLLGQPAKILFRPDLRDFPYLARLAKNALFIQ</sequence>
<dbReference type="GO" id="GO:0005634">
    <property type="term" value="C:nucleus"/>
    <property type="evidence" value="ECO:0007669"/>
    <property type="project" value="UniProtKB-SubCell"/>
</dbReference>
<dbReference type="PRINTS" id="PR00267">
    <property type="entry name" value="INTFRNREGFCT"/>
</dbReference>
<evidence type="ECO:0000256" key="2">
    <source>
        <dbReference type="ARBA" id="ARBA00022499"/>
    </source>
</evidence>
<dbReference type="Proteomes" id="UP000694393">
    <property type="component" value="Unplaced"/>
</dbReference>
<dbReference type="PANTHER" id="PTHR11949:SF3">
    <property type="entry name" value="INTERFERON REGULATORY FACTOR 1"/>
    <property type="match status" value="1"/>
</dbReference>
<reference evidence="10" key="2">
    <citation type="submission" date="2025-09" db="UniProtKB">
        <authorList>
            <consortium name="Ensembl"/>
        </authorList>
    </citation>
    <scope>IDENTIFICATION</scope>
</reference>
<accession>A0A8C8RBA9</accession>
<evidence type="ECO:0000256" key="1">
    <source>
        <dbReference type="ARBA" id="ARBA00004123"/>
    </source>
</evidence>
<dbReference type="InterPro" id="IPR036390">
    <property type="entry name" value="WH_DNA-bd_sf"/>
</dbReference>
<keyword evidence="7" id="KW-0804">Transcription</keyword>
<dbReference type="AlphaFoldDB" id="A0A8C8RBA9"/>
<proteinExistence type="predicted"/>
<dbReference type="Gene3D" id="1.10.10.10">
    <property type="entry name" value="Winged helix-like DNA-binding domain superfamily/Winged helix DNA-binding domain"/>
    <property type="match status" value="1"/>
</dbReference>
<dbReference type="InterPro" id="IPR036388">
    <property type="entry name" value="WH-like_DNA-bd_sf"/>
</dbReference>
<keyword evidence="3" id="KW-0832">Ubl conjugation</keyword>
<feature type="domain" description="IRF tryptophan pentad repeat" evidence="9">
    <location>
        <begin position="5"/>
        <end position="110"/>
    </location>
</feature>
<protein>
    <recommendedName>
        <fullName evidence="9">IRF tryptophan pentad repeat domain-containing protein</fullName>
    </recommendedName>
</protein>
<dbReference type="GO" id="GO:0000981">
    <property type="term" value="F:DNA-binding transcription factor activity, RNA polymerase II-specific"/>
    <property type="evidence" value="ECO:0007669"/>
    <property type="project" value="TreeGrafter"/>
</dbReference>
<dbReference type="Pfam" id="PF00605">
    <property type="entry name" value="IRF"/>
    <property type="match status" value="1"/>
</dbReference>
<dbReference type="Ensembl" id="ENSPCET00000003059.1">
    <property type="protein sequence ID" value="ENSPCEP00000002955.1"/>
    <property type="gene ID" value="ENSPCEG00000002393.1"/>
</dbReference>
<dbReference type="PROSITE" id="PS00601">
    <property type="entry name" value="IRF_1"/>
    <property type="match status" value="1"/>
</dbReference>
<name>A0A8C8RBA9_9SAUR</name>
<keyword evidence="5" id="KW-0238">DNA-binding</keyword>
<dbReference type="GO" id="GO:0002376">
    <property type="term" value="P:immune system process"/>
    <property type="evidence" value="ECO:0007669"/>
    <property type="project" value="TreeGrafter"/>
</dbReference>
<evidence type="ECO:0000256" key="6">
    <source>
        <dbReference type="ARBA" id="ARBA00023159"/>
    </source>
</evidence>
<keyword evidence="4" id="KW-0805">Transcription regulation</keyword>
<evidence type="ECO:0000256" key="3">
    <source>
        <dbReference type="ARBA" id="ARBA00022843"/>
    </source>
</evidence>
<dbReference type="SMART" id="SM00348">
    <property type="entry name" value="IRF"/>
    <property type="match status" value="1"/>
</dbReference>
<evidence type="ECO:0000256" key="7">
    <source>
        <dbReference type="ARBA" id="ARBA00023163"/>
    </source>
</evidence>
<dbReference type="SUPFAM" id="SSF46785">
    <property type="entry name" value="Winged helix' DNA-binding domain"/>
    <property type="match status" value="1"/>
</dbReference>
<dbReference type="GO" id="GO:0000978">
    <property type="term" value="F:RNA polymerase II cis-regulatory region sequence-specific DNA binding"/>
    <property type="evidence" value="ECO:0007669"/>
    <property type="project" value="TreeGrafter"/>
</dbReference>